<protein>
    <recommendedName>
        <fullName evidence="10">Oxaloacetate tautomerase FAHD1, mitochondrial</fullName>
        <ecNumber evidence="5">3.7.1.5</ecNumber>
        <ecNumber evidence="2">4.1.1.112</ecNumber>
        <ecNumber evidence="9">5.3.2.2</ecNumber>
    </recommendedName>
    <alternativeName>
        <fullName evidence="7">Acylpyruvase FAHD1</fullName>
    </alternativeName>
    <alternativeName>
        <fullName evidence="6">Fumarylacetoacetate hydrolase domain-containing protein 1</fullName>
    </alternativeName>
    <alternativeName>
        <fullName evidence="4">Oxaloacetate decarboxylase</fullName>
    </alternativeName>
</protein>
<dbReference type="RefSeq" id="XP_027204054.1">
    <property type="nucleotide sequence ID" value="XM_027348253.1"/>
</dbReference>
<organism evidence="16 17">
    <name type="scientific">Dermatophagoides pteronyssinus</name>
    <name type="common">European house dust mite</name>
    <dbReference type="NCBI Taxonomy" id="6956"/>
    <lineage>
        <taxon>Eukaryota</taxon>
        <taxon>Metazoa</taxon>
        <taxon>Ecdysozoa</taxon>
        <taxon>Arthropoda</taxon>
        <taxon>Chelicerata</taxon>
        <taxon>Arachnida</taxon>
        <taxon>Acari</taxon>
        <taxon>Acariformes</taxon>
        <taxon>Sarcoptiformes</taxon>
        <taxon>Astigmata</taxon>
        <taxon>Psoroptidia</taxon>
        <taxon>Analgoidea</taxon>
        <taxon>Pyroglyphidae</taxon>
        <taxon>Dermatophagoidinae</taxon>
        <taxon>Dermatophagoides</taxon>
    </lineage>
</organism>
<dbReference type="GO" id="GO:0018773">
    <property type="term" value="F:acetylpyruvate hydrolase activity"/>
    <property type="evidence" value="ECO:0007669"/>
    <property type="project" value="TreeGrafter"/>
</dbReference>
<dbReference type="Pfam" id="PF01557">
    <property type="entry name" value="FAA_hydrolase"/>
    <property type="match status" value="1"/>
</dbReference>
<name>A0A6P6YGV8_DERPT</name>
<dbReference type="FunCoup" id="A0A6P6YGV8">
    <property type="interactions" value="1354"/>
</dbReference>
<evidence type="ECO:0000256" key="2">
    <source>
        <dbReference type="ARBA" id="ARBA00012947"/>
    </source>
</evidence>
<dbReference type="Proteomes" id="UP000515146">
    <property type="component" value="Unplaced"/>
</dbReference>
<dbReference type="GO" id="GO:0005739">
    <property type="term" value="C:mitochondrion"/>
    <property type="evidence" value="ECO:0007669"/>
    <property type="project" value="TreeGrafter"/>
</dbReference>
<sequence length="214" mass="23584">MRLARFTEFGKKIICVGRNYKLHVKEMKYSLPTTTPIVFLKPPTAYVINDGLIRIPKNCQELHHEVELGIVIGRKGSAVNENEADDLIGGYVIALDMTARDLQSKAKKSGEPWSISKGFDTSCPVGQFIPKEALPNANSLDIWCKVNGELKQKGNTSDMMFTIPHLISYISQYFTLEIGDLILTGTPDGVGPVKSNDIIEIGIGDVSKASFKIQ</sequence>
<dbReference type="KEGG" id="dpte:113797813"/>
<comment type="catalytic activity">
    <reaction evidence="12">
        <text>3-fumarylpyruvate + H2O = fumarate + pyruvate + H(+)</text>
        <dbReference type="Rhea" id="RHEA:26168"/>
        <dbReference type="ChEBI" id="CHEBI:15361"/>
        <dbReference type="ChEBI" id="CHEBI:15377"/>
        <dbReference type="ChEBI" id="CHEBI:15378"/>
        <dbReference type="ChEBI" id="CHEBI:16854"/>
        <dbReference type="ChEBI" id="CHEBI:29806"/>
    </reaction>
</comment>
<dbReference type="Gene3D" id="3.90.850.10">
    <property type="entry name" value="Fumarylacetoacetase-like, C-terminal domain"/>
    <property type="match status" value="1"/>
</dbReference>
<evidence type="ECO:0000256" key="9">
    <source>
        <dbReference type="ARBA" id="ARBA00044973"/>
    </source>
</evidence>
<dbReference type="GO" id="GO:0046872">
    <property type="term" value="F:metal ion binding"/>
    <property type="evidence" value="ECO:0007669"/>
    <property type="project" value="UniProtKB-KW"/>
</dbReference>
<dbReference type="EC" id="3.7.1.5" evidence="5"/>
<dbReference type="OrthoDB" id="411064at2759"/>
<evidence type="ECO:0000256" key="1">
    <source>
        <dbReference type="ARBA" id="ARBA00010211"/>
    </source>
</evidence>
<comment type="catalytic activity">
    <reaction evidence="8">
        <text>oxaloacetate = enol-oxaloacetate</text>
        <dbReference type="Rhea" id="RHEA:16021"/>
        <dbReference type="ChEBI" id="CHEBI:16452"/>
        <dbReference type="ChEBI" id="CHEBI:17479"/>
        <dbReference type="EC" id="5.3.2.2"/>
    </reaction>
    <physiologicalReaction direction="right-to-left" evidence="8">
        <dbReference type="Rhea" id="RHEA:16023"/>
    </physiologicalReaction>
</comment>
<dbReference type="GO" id="GO:0008948">
    <property type="term" value="F:oxaloacetate decarboxylase activity"/>
    <property type="evidence" value="ECO:0007669"/>
    <property type="project" value="UniProtKB-EC"/>
</dbReference>
<dbReference type="OMA" id="NCRKVIC"/>
<dbReference type="SUPFAM" id="SSF56529">
    <property type="entry name" value="FAH"/>
    <property type="match status" value="1"/>
</dbReference>
<reference evidence="17" key="1">
    <citation type="submission" date="2025-08" db="UniProtKB">
        <authorList>
            <consortium name="RefSeq"/>
        </authorList>
    </citation>
    <scope>IDENTIFICATION</scope>
    <source>
        <strain evidence="17">Airmid</strain>
    </source>
</reference>
<dbReference type="InterPro" id="IPR011234">
    <property type="entry name" value="Fumarylacetoacetase-like_C"/>
</dbReference>
<dbReference type="EC" id="5.3.2.2" evidence="9"/>
<gene>
    <name evidence="17" type="primary">LOC113797813</name>
</gene>
<dbReference type="NCBIfam" id="NF007967">
    <property type="entry name" value="PRK10691.1"/>
    <property type="match status" value="1"/>
</dbReference>
<feature type="domain" description="Fumarylacetoacetase-like C-terminal" evidence="15">
    <location>
        <begin position="12"/>
        <end position="207"/>
    </location>
</feature>
<keyword evidence="16" id="KW-1185">Reference proteome</keyword>
<comment type="catalytic activity">
    <reaction evidence="13">
        <text>oxaloacetate + H(+) = pyruvate + CO2</text>
        <dbReference type="Rhea" id="RHEA:15641"/>
        <dbReference type="ChEBI" id="CHEBI:15361"/>
        <dbReference type="ChEBI" id="CHEBI:15378"/>
        <dbReference type="ChEBI" id="CHEBI:16452"/>
        <dbReference type="ChEBI" id="CHEBI:16526"/>
        <dbReference type="EC" id="4.1.1.112"/>
    </reaction>
</comment>
<dbReference type="InParanoid" id="A0A6P6YGV8"/>
<dbReference type="EC" id="4.1.1.112" evidence="2"/>
<evidence type="ECO:0000256" key="7">
    <source>
        <dbReference type="ARBA" id="ARBA00044830"/>
    </source>
</evidence>
<comment type="similarity">
    <text evidence="1">Belongs to the FAH family.</text>
</comment>
<comment type="catalytic activity">
    <reaction evidence="11">
        <text>a 3-acylpyruvate + H2O = a carboxylate + pyruvate + H(+)</text>
        <dbReference type="Rhea" id="RHEA:19009"/>
        <dbReference type="ChEBI" id="CHEBI:15361"/>
        <dbReference type="ChEBI" id="CHEBI:15377"/>
        <dbReference type="ChEBI" id="CHEBI:15378"/>
        <dbReference type="ChEBI" id="CHEBI:29067"/>
        <dbReference type="ChEBI" id="CHEBI:57278"/>
        <dbReference type="EC" id="3.7.1.5"/>
    </reaction>
</comment>
<evidence type="ECO:0000256" key="5">
    <source>
        <dbReference type="ARBA" id="ARBA00039040"/>
    </source>
</evidence>
<evidence type="ECO:0000256" key="4">
    <source>
        <dbReference type="ARBA" id="ARBA00032305"/>
    </source>
</evidence>
<evidence type="ECO:0000259" key="15">
    <source>
        <dbReference type="Pfam" id="PF01557"/>
    </source>
</evidence>
<evidence type="ECO:0000256" key="11">
    <source>
        <dbReference type="ARBA" id="ARBA00047858"/>
    </source>
</evidence>
<keyword evidence="3" id="KW-0479">Metal-binding</keyword>
<accession>A0A6P6YGV8</accession>
<proteinExistence type="inferred from homology"/>
<dbReference type="GO" id="GO:0019752">
    <property type="term" value="P:carboxylic acid metabolic process"/>
    <property type="evidence" value="ECO:0007669"/>
    <property type="project" value="UniProtKB-ARBA"/>
</dbReference>
<dbReference type="InterPro" id="IPR036663">
    <property type="entry name" value="Fumarylacetoacetase_C_sf"/>
</dbReference>
<dbReference type="AlphaFoldDB" id="A0A6P6YGV8"/>
<dbReference type="GO" id="GO:0050163">
    <property type="term" value="F:oxaloacetate tautomerase activity"/>
    <property type="evidence" value="ECO:0007669"/>
    <property type="project" value="UniProtKB-EC"/>
</dbReference>
<evidence type="ECO:0000256" key="6">
    <source>
        <dbReference type="ARBA" id="ARBA00042340"/>
    </source>
</evidence>
<evidence type="ECO:0000256" key="10">
    <source>
        <dbReference type="ARBA" id="ARBA00044980"/>
    </source>
</evidence>
<dbReference type="FunFam" id="3.90.850.10:FF:000003">
    <property type="entry name" value="Fumarylacetoacetate hydrolase domain-containing 1"/>
    <property type="match status" value="1"/>
</dbReference>
<comment type="catalytic activity">
    <reaction evidence="14">
        <text>acetylpyruvate + H2O = acetate + pyruvate + H(+)</text>
        <dbReference type="Rhea" id="RHEA:16097"/>
        <dbReference type="ChEBI" id="CHEBI:15360"/>
        <dbReference type="ChEBI" id="CHEBI:15361"/>
        <dbReference type="ChEBI" id="CHEBI:15377"/>
        <dbReference type="ChEBI" id="CHEBI:15378"/>
        <dbReference type="ChEBI" id="CHEBI:30089"/>
    </reaction>
</comment>
<evidence type="ECO:0000313" key="16">
    <source>
        <dbReference type="Proteomes" id="UP000515146"/>
    </source>
</evidence>
<evidence type="ECO:0000256" key="12">
    <source>
        <dbReference type="ARBA" id="ARBA00047963"/>
    </source>
</evidence>
<dbReference type="GO" id="GO:0047621">
    <property type="term" value="F:acylpyruvate hydrolase activity"/>
    <property type="evidence" value="ECO:0007669"/>
    <property type="project" value="UniProtKB-EC"/>
</dbReference>
<evidence type="ECO:0000256" key="14">
    <source>
        <dbReference type="ARBA" id="ARBA00048846"/>
    </source>
</evidence>
<evidence type="ECO:0000256" key="8">
    <source>
        <dbReference type="ARBA" id="ARBA00044911"/>
    </source>
</evidence>
<evidence type="ECO:0000256" key="3">
    <source>
        <dbReference type="ARBA" id="ARBA00022723"/>
    </source>
</evidence>
<dbReference type="PANTHER" id="PTHR11820:SF7">
    <property type="entry name" value="ACYLPYRUVASE FAHD1, MITOCHONDRIAL"/>
    <property type="match status" value="1"/>
</dbReference>
<evidence type="ECO:0000256" key="13">
    <source>
        <dbReference type="ARBA" id="ARBA00047973"/>
    </source>
</evidence>
<dbReference type="PANTHER" id="PTHR11820">
    <property type="entry name" value="ACYLPYRUVASE"/>
    <property type="match status" value="1"/>
</dbReference>
<evidence type="ECO:0000313" key="17">
    <source>
        <dbReference type="RefSeq" id="XP_027204054.1"/>
    </source>
</evidence>